<keyword evidence="4 6" id="KW-0378">Hydrolase</keyword>
<sequence>MKGLQMHKTRRTGDLFRRFRAGLAGLGLSLAVLAAPSAQAQSFEEFLNGPEGSILDAHKQNENVPEQFRQQLFAAAPQGSGRIGVAALDLTTGETVSILGDEPFPMASTSKIAVAATFLAGVDAGKYSLFHQYPLEVPVASKPFSSNVAPTKPGQMMSAQTLIERMITRSDNAATDALLKAVGGPKAVTQWVHKNTGLTGFRIDRDIATLVRDRWEYDLSRHVDVRDSTPPDQMVKLIAGLHEGKWLSASSRGLLLGAMTRTITGRTRIKAGLPSGTVFGHKTGTLNKTASDVGFVEMPDGRIVVMAIYVTGQGGPAARSAKIAEITRTLYAGFSSPRHAANDNAARGVAQN</sequence>
<dbReference type="SUPFAM" id="SSF56601">
    <property type="entry name" value="beta-lactamase/transpeptidase-like"/>
    <property type="match status" value="1"/>
</dbReference>
<protein>
    <recommendedName>
        <fullName evidence="3 6">Beta-lactamase</fullName>
        <ecNumber evidence="3 6">3.5.2.6</ecNumber>
    </recommendedName>
</protein>
<reference evidence="9" key="1">
    <citation type="journal article" date="2014" name="Int. J. Syst. Evol. Microbiol.">
        <title>Complete genome sequence of Corynebacterium casei LMG S-19264T (=DSM 44701T), isolated from a smear-ripened cheese.</title>
        <authorList>
            <consortium name="US DOE Joint Genome Institute (JGI-PGF)"/>
            <person name="Walter F."/>
            <person name="Albersmeier A."/>
            <person name="Kalinowski J."/>
            <person name="Ruckert C."/>
        </authorList>
    </citation>
    <scope>NUCLEOTIDE SEQUENCE</scope>
    <source>
        <strain evidence="9">CGMCC 1.15360</strain>
    </source>
</reference>
<dbReference type="GO" id="GO:0046677">
    <property type="term" value="P:response to antibiotic"/>
    <property type="evidence" value="ECO:0007669"/>
    <property type="project" value="UniProtKB-UniRule"/>
</dbReference>
<dbReference type="EC" id="3.5.2.6" evidence="3 6"/>
<comment type="similarity">
    <text evidence="2 6">Belongs to the class-A beta-lactamase family.</text>
</comment>
<dbReference type="InterPro" id="IPR045155">
    <property type="entry name" value="Beta-lactam_cat"/>
</dbReference>
<keyword evidence="7" id="KW-0732">Signal</keyword>
<dbReference type="InterPro" id="IPR000871">
    <property type="entry name" value="Beta-lactam_class-A"/>
</dbReference>
<evidence type="ECO:0000256" key="4">
    <source>
        <dbReference type="ARBA" id="ARBA00022801"/>
    </source>
</evidence>
<feature type="domain" description="Beta-lactamase class A catalytic" evidence="8">
    <location>
        <begin position="84"/>
        <end position="310"/>
    </location>
</feature>
<dbReference type="GO" id="GO:0030655">
    <property type="term" value="P:beta-lactam antibiotic catabolic process"/>
    <property type="evidence" value="ECO:0007669"/>
    <property type="project" value="InterPro"/>
</dbReference>
<gene>
    <name evidence="9" type="ORF">GCM10010990_21060</name>
</gene>
<dbReference type="OrthoDB" id="9784149at2"/>
<dbReference type="InterPro" id="IPR012338">
    <property type="entry name" value="Beta-lactam/transpept-like"/>
</dbReference>
<name>A0A916Z1K6_9SPHN</name>
<evidence type="ECO:0000313" key="10">
    <source>
        <dbReference type="Proteomes" id="UP000612349"/>
    </source>
</evidence>
<accession>A0A916Z1K6</accession>
<keyword evidence="5 6" id="KW-0046">Antibiotic resistance</keyword>
<dbReference type="Pfam" id="PF13354">
    <property type="entry name" value="Beta-lactamase2"/>
    <property type="match status" value="1"/>
</dbReference>
<comment type="catalytic activity">
    <reaction evidence="1 6">
        <text>a beta-lactam + H2O = a substituted beta-amino acid</text>
        <dbReference type="Rhea" id="RHEA:20401"/>
        <dbReference type="ChEBI" id="CHEBI:15377"/>
        <dbReference type="ChEBI" id="CHEBI:35627"/>
        <dbReference type="ChEBI" id="CHEBI:140347"/>
        <dbReference type="EC" id="3.5.2.6"/>
    </reaction>
</comment>
<dbReference type="PRINTS" id="PR00118">
    <property type="entry name" value="BLACTAMASEA"/>
</dbReference>
<evidence type="ECO:0000256" key="3">
    <source>
        <dbReference type="ARBA" id="ARBA00012865"/>
    </source>
</evidence>
<proteinExistence type="inferred from homology"/>
<dbReference type="PROSITE" id="PS00146">
    <property type="entry name" value="BETA_LACTAMASE_A"/>
    <property type="match status" value="1"/>
</dbReference>
<dbReference type="AlphaFoldDB" id="A0A916Z1K6"/>
<feature type="chain" id="PRO_5038059178" description="Beta-lactamase" evidence="7">
    <location>
        <begin position="41"/>
        <end position="352"/>
    </location>
</feature>
<evidence type="ECO:0000256" key="5">
    <source>
        <dbReference type="ARBA" id="ARBA00023251"/>
    </source>
</evidence>
<reference evidence="9" key="2">
    <citation type="submission" date="2020-09" db="EMBL/GenBank/DDBJ databases">
        <authorList>
            <person name="Sun Q."/>
            <person name="Zhou Y."/>
        </authorList>
    </citation>
    <scope>NUCLEOTIDE SEQUENCE</scope>
    <source>
        <strain evidence="9">CGMCC 1.15360</strain>
    </source>
</reference>
<evidence type="ECO:0000256" key="6">
    <source>
        <dbReference type="RuleBase" id="RU361140"/>
    </source>
</evidence>
<evidence type="ECO:0000256" key="7">
    <source>
        <dbReference type="SAM" id="SignalP"/>
    </source>
</evidence>
<dbReference type="InterPro" id="IPR023650">
    <property type="entry name" value="Beta-lactam_class-A_AS"/>
</dbReference>
<keyword evidence="10" id="KW-1185">Reference proteome</keyword>
<dbReference type="GO" id="GO:0008800">
    <property type="term" value="F:beta-lactamase activity"/>
    <property type="evidence" value="ECO:0007669"/>
    <property type="project" value="UniProtKB-UniRule"/>
</dbReference>
<evidence type="ECO:0000259" key="8">
    <source>
        <dbReference type="Pfam" id="PF13354"/>
    </source>
</evidence>
<feature type="signal peptide" evidence="7">
    <location>
        <begin position="1"/>
        <end position="40"/>
    </location>
</feature>
<dbReference type="Gene3D" id="3.40.710.10">
    <property type="entry name" value="DD-peptidase/beta-lactamase superfamily"/>
    <property type="match status" value="1"/>
</dbReference>
<dbReference type="PANTHER" id="PTHR35333">
    <property type="entry name" value="BETA-LACTAMASE"/>
    <property type="match status" value="1"/>
</dbReference>
<dbReference type="EMBL" id="BMIP01000004">
    <property type="protein sequence ID" value="GGD71342.1"/>
    <property type="molecule type" value="Genomic_DNA"/>
</dbReference>
<organism evidence="9 10">
    <name type="scientific">Croceicoccus mobilis</name>
    <dbReference type="NCBI Taxonomy" id="1703339"/>
    <lineage>
        <taxon>Bacteria</taxon>
        <taxon>Pseudomonadati</taxon>
        <taxon>Pseudomonadota</taxon>
        <taxon>Alphaproteobacteria</taxon>
        <taxon>Sphingomonadales</taxon>
        <taxon>Erythrobacteraceae</taxon>
        <taxon>Croceicoccus</taxon>
    </lineage>
</organism>
<evidence type="ECO:0000256" key="2">
    <source>
        <dbReference type="ARBA" id="ARBA00009009"/>
    </source>
</evidence>
<comment type="caution">
    <text evidence="9">The sequence shown here is derived from an EMBL/GenBank/DDBJ whole genome shotgun (WGS) entry which is preliminary data.</text>
</comment>
<evidence type="ECO:0000256" key="1">
    <source>
        <dbReference type="ARBA" id="ARBA00001526"/>
    </source>
</evidence>
<dbReference type="Proteomes" id="UP000612349">
    <property type="component" value="Unassembled WGS sequence"/>
</dbReference>
<dbReference type="PANTHER" id="PTHR35333:SF3">
    <property type="entry name" value="BETA-LACTAMASE-TYPE TRANSPEPTIDASE FOLD CONTAINING PROTEIN"/>
    <property type="match status" value="1"/>
</dbReference>
<evidence type="ECO:0000313" key="9">
    <source>
        <dbReference type="EMBL" id="GGD71342.1"/>
    </source>
</evidence>